<dbReference type="OrthoDB" id="9801938at2"/>
<comment type="similarity">
    <text evidence="1 5">Belongs to the 5-formyltetrahydrofolate cyclo-ligase family.</text>
</comment>
<evidence type="ECO:0000313" key="6">
    <source>
        <dbReference type="EMBL" id="TGD18819.1"/>
    </source>
</evidence>
<organism evidence="6 7">
    <name type="scientific">Levilactobacillus suantsaiihabitans</name>
    <dbReference type="NCBI Taxonomy" id="2487722"/>
    <lineage>
        <taxon>Bacteria</taxon>
        <taxon>Bacillati</taxon>
        <taxon>Bacillota</taxon>
        <taxon>Bacilli</taxon>
        <taxon>Lactobacillales</taxon>
        <taxon>Lactobacillaceae</taxon>
        <taxon>Levilactobacillus</taxon>
    </lineage>
</organism>
<dbReference type="EMBL" id="RKLX01000009">
    <property type="protein sequence ID" value="TGD18819.1"/>
    <property type="molecule type" value="Genomic_DNA"/>
</dbReference>
<evidence type="ECO:0000256" key="4">
    <source>
        <dbReference type="PIRSR" id="PIRSR006806-1"/>
    </source>
</evidence>
<keyword evidence="2 4" id="KW-0547">Nucleotide-binding</keyword>
<dbReference type="SUPFAM" id="SSF100950">
    <property type="entry name" value="NagB/RpiA/CoA transferase-like"/>
    <property type="match status" value="1"/>
</dbReference>
<dbReference type="RefSeq" id="WP_135367961.1">
    <property type="nucleotide sequence ID" value="NZ_RKLX01000009.1"/>
</dbReference>
<evidence type="ECO:0000256" key="2">
    <source>
        <dbReference type="ARBA" id="ARBA00022741"/>
    </source>
</evidence>
<keyword evidence="3 4" id="KW-0067">ATP-binding</keyword>
<dbReference type="PIRSF" id="PIRSF006806">
    <property type="entry name" value="FTHF_cligase"/>
    <property type="match status" value="1"/>
</dbReference>
<evidence type="ECO:0000256" key="5">
    <source>
        <dbReference type="RuleBase" id="RU361279"/>
    </source>
</evidence>
<protein>
    <recommendedName>
        <fullName evidence="5">5-formyltetrahydrofolate cyclo-ligase</fullName>
        <ecNumber evidence="5">6.3.3.2</ecNumber>
    </recommendedName>
</protein>
<keyword evidence="5" id="KW-0479">Metal-binding</keyword>
<comment type="cofactor">
    <cofactor evidence="5">
        <name>Mg(2+)</name>
        <dbReference type="ChEBI" id="CHEBI:18420"/>
    </cofactor>
</comment>
<feature type="binding site" evidence="4">
    <location>
        <position position="55"/>
    </location>
    <ligand>
        <name>substrate</name>
    </ligand>
</feature>
<dbReference type="GO" id="GO:0046872">
    <property type="term" value="F:metal ion binding"/>
    <property type="evidence" value="ECO:0007669"/>
    <property type="project" value="UniProtKB-KW"/>
</dbReference>
<dbReference type="GO" id="GO:0009396">
    <property type="term" value="P:folic acid-containing compound biosynthetic process"/>
    <property type="evidence" value="ECO:0007669"/>
    <property type="project" value="TreeGrafter"/>
</dbReference>
<keyword evidence="7" id="KW-1185">Reference proteome</keyword>
<comment type="caution">
    <text evidence="6">The sequence shown here is derived from an EMBL/GenBank/DDBJ whole genome shotgun (WGS) entry which is preliminary data.</text>
</comment>
<feature type="binding site" evidence="4">
    <location>
        <begin position="131"/>
        <end position="139"/>
    </location>
    <ligand>
        <name>ATP</name>
        <dbReference type="ChEBI" id="CHEBI:30616"/>
    </ligand>
</feature>
<dbReference type="EC" id="6.3.3.2" evidence="5"/>
<reference evidence="6 7" key="1">
    <citation type="submission" date="2018-10" db="EMBL/GenBank/DDBJ databases">
        <title>Lactobacillus sp. R7 and Lactobacillus sp. R19 isolated from fermented mustard green product of Taiwan.</title>
        <authorList>
            <person name="Lin S.-T."/>
        </authorList>
    </citation>
    <scope>NUCLEOTIDE SEQUENCE [LARGE SCALE GENOMIC DNA]</scope>
    <source>
        <strain evidence="6 7">BCRC 81129</strain>
    </source>
</reference>
<dbReference type="Proteomes" id="UP000297348">
    <property type="component" value="Unassembled WGS sequence"/>
</dbReference>
<gene>
    <name evidence="6" type="ORF">EGT51_06665</name>
</gene>
<evidence type="ECO:0000313" key="7">
    <source>
        <dbReference type="Proteomes" id="UP000297348"/>
    </source>
</evidence>
<dbReference type="GO" id="GO:0030272">
    <property type="term" value="F:5-formyltetrahydrofolate cyclo-ligase activity"/>
    <property type="evidence" value="ECO:0007669"/>
    <property type="project" value="UniProtKB-EC"/>
</dbReference>
<evidence type="ECO:0000256" key="1">
    <source>
        <dbReference type="ARBA" id="ARBA00010638"/>
    </source>
</evidence>
<comment type="catalytic activity">
    <reaction evidence="5">
        <text>(6S)-5-formyl-5,6,7,8-tetrahydrofolate + ATP = (6R)-5,10-methenyltetrahydrofolate + ADP + phosphate</text>
        <dbReference type="Rhea" id="RHEA:10488"/>
        <dbReference type="ChEBI" id="CHEBI:30616"/>
        <dbReference type="ChEBI" id="CHEBI:43474"/>
        <dbReference type="ChEBI" id="CHEBI:57455"/>
        <dbReference type="ChEBI" id="CHEBI:57457"/>
        <dbReference type="ChEBI" id="CHEBI:456216"/>
        <dbReference type="EC" id="6.3.3.2"/>
    </reaction>
</comment>
<feature type="binding site" evidence="4">
    <location>
        <position position="50"/>
    </location>
    <ligand>
        <name>substrate</name>
    </ligand>
</feature>
<dbReference type="GO" id="GO:0035999">
    <property type="term" value="P:tetrahydrofolate interconversion"/>
    <property type="evidence" value="ECO:0007669"/>
    <property type="project" value="TreeGrafter"/>
</dbReference>
<dbReference type="GO" id="GO:0005524">
    <property type="term" value="F:ATP binding"/>
    <property type="evidence" value="ECO:0007669"/>
    <property type="project" value="UniProtKB-KW"/>
</dbReference>
<evidence type="ECO:0000256" key="3">
    <source>
        <dbReference type="ARBA" id="ARBA00022840"/>
    </source>
</evidence>
<dbReference type="InterPro" id="IPR037171">
    <property type="entry name" value="NagB/RpiA_transferase-like"/>
</dbReference>
<dbReference type="Pfam" id="PF01812">
    <property type="entry name" value="5-FTHF_cyc-lig"/>
    <property type="match status" value="1"/>
</dbReference>
<dbReference type="NCBIfam" id="TIGR02727">
    <property type="entry name" value="MTHFS_bact"/>
    <property type="match status" value="1"/>
</dbReference>
<accession>A0A4Z0JB11</accession>
<dbReference type="PANTHER" id="PTHR23407:SF1">
    <property type="entry name" value="5-FORMYLTETRAHYDROFOLATE CYCLO-LIGASE"/>
    <property type="match status" value="1"/>
</dbReference>
<proteinExistence type="inferred from homology"/>
<dbReference type="InterPro" id="IPR002698">
    <property type="entry name" value="FTHF_cligase"/>
</dbReference>
<dbReference type="AlphaFoldDB" id="A0A4Z0JB11"/>
<name>A0A4Z0JB11_9LACO</name>
<dbReference type="InterPro" id="IPR024185">
    <property type="entry name" value="FTHF_cligase-like_sf"/>
</dbReference>
<keyword evidence="6" id="KW-0436">Ligase</keyword>
<dbReference type="Gene3D" id="3.40.50.10420">
    <property type="entry name" value="NagB/RpiA/CoA transferase-like"/>
    <property type="match status" value="1"/>
</dbReference>
<sequence>MPTKAVIRQQTIQALNTMPAAIRQRASADLYRQLFALPAWQNAKRVATTISGGFELATQPIIDQAHAAGKTVAVPATLPHRQMAFHVVDRQTTFATSSFGLQEPVNGAIIEPAAFDLIVVPGLVFADTGERLGFGGGYYDRYLPQTTGFKVALALPAQQTRQPSWSVEPFDVLLDAVLKAPVE</sequence>
<feature type="binding site" evidence="4">
    <location>
        <begin position="4"/>
        <end position="8"/>
    </location>
    <ligand>
        <name>ATP</name>
        <dbReference type="ChEBI" id="CHEBI:30616"/>
    </ligand>
</feature>
<dbReference type="PANTHER" id="PTHR23407">
    <property type="entry name" value="ATPASE INHIBITOR/5-FORMYLTETRAHYDROFOLATE CYCLO-LIGASE"/>
    <property type="match status" value="1"/>
</dbReference>
<keyword evidence="5" id="KW-0460">Magnesium</keyword>